<dbReference type="PANTHER" id="PTHR30619:SF1">
    <property type="entry name" value="RECOMBINATION PROTEIN 2"/>
    <property type="match status" value="1"/>
</dbReference>
<dbReference type="SUPFAM" id="SSF56281">
    <property type="entry name" value="Metallo-hydrolase/oxidoreductase"/>
    <property type="match status" value="1"/>
</dbReference>
<protein>
    <recommendedName>
        <fullName evidence="3">MBL fold metallo-hydrolase</fullName>
    </recommendedName>
</protein>
<evidence type="ECO:0000313" key="1">
    <source>
        <dbReference type="EMBL" id="TLX80287.1"/>
    </source>
</evidence>
<dbReference type="RefSeq" id="WP_138520554.1">
    <property type="nucleotide sequence ID" value="NZ_JAOCBK010000006.1"/>
</dbReference>
<gene>
    <name evidence="1" type="ORF">FAS41_05195</name>
</gene>
<proteinExistence type="predicted"/>
<dbReference type="InterPro" id="IPR036866">
    <property type="entry name" value="RibonucZ/Hydroxyglut_hydro"/>
</dbReference>
<keyword evidence="2" id="KW-1185">Reference proteome</keyword>
<dbReference type="Proteomes" id="UP000306635">
    <property type="component" value="Unassembled WGS sequence"/>
</dbReference>
<dbReference type="PANTHER" id="PTHR30619">
    <property type="entry name" value="DNA INTERNALIZATION/COMPETENCE PROTEIN COMEC/REC2"/>
    <property type="match status" value="1"/>
</dbReference>
<dbReference type="Gene3D" id="3.60.15.10">
    <property type="entry name" value="Ribonuclease Z/Hydroxyacylglutathione hydrolase-like"/>
    <property type="match status" value="1"/>
</dbReference>
<dbReference type="EMBL" id="SWDV01000003">
    <property type="protein sequence ID" value="TLX80287.1"/>
    <property type="molecule type" value="Genomic_DNA"/>
</dbReference>
<evidence type="ECO:0000313" key="2">
    <source>
        <dbReference type="Proteomes" id="UP000306635"/>
    </source>
</evidence>
<comment type="caution">
    <text evidence="1">The sequence shown here is derived from an EMBL/GenBank/DDBJ whole genome shotgun (WGS) entry which is preliminary data.</text>
</comment>
<dbReference type="OrthoDB" id="418728at2"/>
<dbReference type="AlphaFoldDB" id="A0A5R9RAY1"/>
<reference evidence="1 2" key="1">
    <citation type="submission" date="2019-04" db="EMBL/GenBank/DDBJ databases">
        <authorList>
            <person name="Li M."/>
        </authorList>
    </citation>
    <scope>NUCLEOTIDE SEQUENCE [LARGE SCALE GENOMIC DNA]</scope>
    <source>
        <strain evidence="1 2">LAM1902</strain>
    </source>
</reference>
<dbReference type="InterPro" id="IPR052159">
    <property type="entry name" value="Competence_DNA_uptake"/>
</dbReference>
<evidence type="ECO:0008006" key="3">
    <source>
        <dbReference type="Google" id="ProtNLM"/>
    </source>
</evidence>
<sequence>MANDLVFAGPKNVFILDAQDGKPIQQLLWGDEIVVQQDHGDWLEVEARRERGWLRRDRTTPERLLEINFVDVGQGDGAFIVTPDNEFALVDAGAGSNMLRFLSWRFNLRVGRPGSDPKKVGFKFAVMSHGDEDHYGGFATLFESPHFSFERIYHNTLVQRKAASTAGGLGEREDIQGTACYTELIRAPEDLEKLLAEHPGDSSKYLQVLKAAGPQRTQGITALDNYLPGFDQSPRADGRKPLSIEILGPIPLEAGGRLGLPKLGNTLGESKNGHSIVLLLRYGELRFLLGGDLNTPAENHLLKQKTKRDAPSENASATEWADYLAIARKHFGADIAKSCHHGSADFSTTFLRAINAAATVISSGDEEPHCHPRPDTLGAIGRHSRGERPCIFSTELMRSSPEFRSLSPYNSDKIRKLFDEFPAASEKRRKQIGKEIDTLLSAKERVVATYGMITLRTDGERVLMAQKLERPRAGGVEFDMHWFSRQGKVLSLDQ</sequence>
<organism evidence="1 2">
    <name type="scientific">Pseudomonas nicosulfuronedens</name>
    <dbReference type="NCBI Taxonomy" id="2571105"/>
    <lineage>
        <taxon>Bacteria</taxon>
        <taxon>Pseudomonadati</taxon>
        <taxon>Pseudomonadota</taxon>
        <taxon>Gammaproteobacteria</taxon>
        <taxon>Pseudomonadales</taxon>
        <taxon>Pseudomonadaceae</taxon>
        <taxon>Pseudomonas</taxon>
    </lineage>
</organism>
<accession>A0A5R9RAY1</accession>
<name>A0A5R9RAY1_9PSED</name>